<dbReference type="AlphaFoldDB" id="A0A256FQG9"/>
<dbReference type="Proteomes" id="UP000216345">
    <property type="component" value="Unassembled WGS sequence"/>
</dbReference>
<protein>
    <submittedName>
        <fullName evidence="2">Beta-lactamase family protein</fullName>
    </submittedName>
</protein>
<dbReference type="EMBL" id="NNRK01000022">
    <property type="protein sequence ID" value="OYR16681.1"/>
    <property type="molecule type" value="Genomic_DNA"/>
</dbReference>
<dbReference type="PANTHER" id="PTHR46825">
    <property type="entry name" value="D-ALANYL-D-ALANINE-CARBOXYPEPTIDASE/ENDOPEPTIDASE AMPH"/>
    <property type="match status" value="1"/>
</dbReference>
<comment type="caution">
    <text evidence="2">The sequence shown here is derived from an EMBL/GenBank/DDBJ whole genome shotgun (WGS) entry which is preliminary data.</text>
</comment>
<name>A0A256FQG9_9HYPH</name>
<proteinExistence type="predicted"/>
<accession>A0A256FQG9</accession>
<dbReference type="InterPro" id="IPR012338">
    <property type="entry name" value="Beta-lactam/transpept-like"/>
</dbReference>
<keyword evidence="3" id="KW-1185">Reference proteome</keyword>
<dbReference type="InterPro" id="IPR001466">
    <property type="entry name" value="Beta-lactam-related"/>
</dbReference>
<dbReference type="Pfam" id="PF00144">
    <property type="entry name" value="Beta-lactamase"/>
    <property type="match status" value="1"/>
</dbReference>
<organism evidence="2 3">
    <name type="scientific">Brucella rhizosphaerae</name>
    <dbReference type="NCBI Taxonomy" id="571254"/>
    <lineage>
        <taxon>Bacteria</taxon>
        <taxon>Pseudomonadati</taxon>
        <taxon>Pseudomonadota</taxon>
        <taxon>Alphaproteobacteria</taxon>
        <taxon>Hyphomicrobiales</taxon>
        <taxon>Brucellaceae</taxon>
        <taxon>Brucella/Ochrobactrum group</taxon>
        <taxon>Brucella</taxon>
    </lineage>
</organism>
<dbReference type="Gene3D" id="3.40.710.10">
    <property type="entry name" value="DD-peptidase/beta-lactamase superfamily"/>
    <property type="match status" value="1"/>
</dbReference>
<dbReference type="OrthoDB" id="5377431at2"/>
<dbReference type="RefSeq" id="WP_094575310.1">
    <property type="nucleotide sequence ID" value="NZ_JBHEEL010000009.1"/>
</dbReference>
<evidence type="ECO:0000313" key="3">
    <source>
        <dbReference type="Proteomes" id="UP000216345"/>
    </source>
</evidence>
<feature type="domain" description="Beta-lactamase-related" evidence="1">
    <location>
        <begin position="30"/>
        <end position="342"/>
    </location>
</feature>
<sequence>MTRLDIPSILAQTYAELPGQWPFTGGILGIVTRDGDARYLPFGKDFENKEITARTPFLIGSISKFFTGLMIADLMEKGLCDPDRSASDILPWLKIGSEYPKPSLRHLLHHTAGLVKGADDPPDELAQCWSLRDSNTASLPGTFFHYSNLGYNILGLAISRLTGMHATEYAQTTLLAPLGMSDSSARLETATRAAVATGSQPARDDIPWRPGLALAAAPWIEAEGGDGSIAASSRDMVQFMTALLNDGRINGQQAIPASALLRATIDLSREGEGNVEGFGALPVSYSRYGYGINVEIAGGNICLTHGGGMVGHSSFLLVDRTAGLGICVLTNANGCYAAGETLARHAHAALVTGAVPEARLDLAFGTDCTNYETGMVGRFVSDSIGETGPEAIEIFEENQRIFLRANGITANVWRSWGPRLMTDHPDMERFHLTFEGDKTGQWTYGGRVYRSENGQRTSASTPQNHPYGGLIGRYRSYSPWCPIFRIVMREDRLWLISPGGVEGPDADMELVPIEDGVFRIGTDPRLPERLLIDQICEGRPVTVYRDSCRYSRMTF</sequence>
<evidence type="ECO:0000313" key="2">
    <source>
        <dbReference type="EMBL" id="OYR16681.1"/>
    </source>
</evidence>
<dbReference type="InterPro" id="IPR050491">
    <property type="entry name" value="AmpC-like"/>
</dbReference>
<gene>
    <name evidence="2" type="ORF">CEV32_4315</name>
</gene>
<dbReference type="SUPFAM" id="SSF56601">
    <property type="entry name" value="beta-lactamase/transpeptidase-like"/>
    <property type="match status" value="1"/>
</dbReference>
<evidence type="ECO:0000259" key="1">
    <source>
        <dbReference type="Pfam" id="PF00144"/>
    </source>
</evidence>
<dbReference type="PANTHER" id="PTHR46825:SF9">
    <property type="entry name" value="BETA-LACTAMASE-RELATED DOMAIN-CONTAINING PROTEIN"/>
    <property type="match status" value="1"/>
</dbReference>
<reference evidence="2 3" key="1">
    <citation type="submission" date="2017-07" db="EMBL/GenBank/DDBJ databases">
        <title>Phylogenetic study on the rhizospheric bacterium Ochrobactrum sp. A44.</title>
        <authorList>
            <person name="Krzyzanowska D.M."/>
            <person name="Ossowicki A."/>
            <person name="Rajewska M."/>
            <person name="Maciag T."/>
            <person name="Kaczynski Z."/>
            <person name="Czerwicka M."/>
            <person name="Jafra S."/>
        </authorList>
    </citation>
    <scope>NUCLEOTIDE SEQUENCE [LARGE SCALE GENOMIC DNA]</scope>
    <source>
        <strain evidence="2 3">PR17</strain>
    </source>
</reference>